<dbReference type="EMBL" id="CACRSL010000003">
    <property type="protein sequence ID" value="VYS92662.1"/>
    <property type="molecule type" value="Genomic_DNA"/>
</dbReference>
<protein>
    <recommendedName>
        <fullName evidence="2">Zinc-ribbon domain-containing protein</fullName>
    </recommendedName>
</protein>
<feature type="domain" description="Zinc-ribbon" evidence="2">
    <location>
        <begin position="96"/>
        <end position="118"/>
    </location>
</feature>
<dbReference type="Pfam" id="PF13240">
    <property type="entry name" value="Zn_Ribbon_1"/>
    <property type="match status" value="1"/>
</dbReference>
<feature type="region of interest" description="Disordered" evidence="1">
    <location>
        <begin position="135"/>
        <end position="159"/>
    </location>
</feature>
<evidence type="ECO:0000256" key="1">
    <source>
        <dbReference type="SAM" id="MobiDB-lite"/>
    </source>
</evidence>
<accession>A0A6N2SHH6</accession>
<dbReference type="AlphaFoldDB" id="A0A6N2SHH6"/>
<evidence type="ECO:0000313" key="3">
    <source>
        <dbReference type="EMBL" id="VYS92662.1"/>
    </source>
</evidence>
<dbReference type="InterPro" id="IPR026870">
    <property type="entry name" value="Zinc_ribbon_dom"/>
</dbReference>
<name>A0A6N2SHH6_9FIRM</name>
<reference evidence="3" key="1">
    <citation type="submission" date="2019-11" db="EMBL/GenBank/DDBJ databases">
        <authorList>
            <person name="Feng L."/>
        </authorList>
    </citation>
    <scope>NUCLEOTIDE SEQUENCE</scope>
    <source>
        <strain evidence="3">AundefinedLFYP135</strain>
    </source>
</reference>
<evidence type="ECO:0000259" key="2">
    <source>
        <dbReference type="Pfam" id="PF13240"/>
    </source>
</evidence>
<proteinExistence type="predicted"/>
<feature type="compositionally biased region" description="Low complexity" evidence="1">
    <location>
        <begin position="135"/>
        <end position="145"/>
    </location>
</feature>
<gene>
    <name evidence="3" type="ORF">AULFYP135_00944</name>
</gene>
<sequence length="159" mass="17011">MSRFDDLLLKAKTVANAAGKKTGELVEVSKLKLEAVQINSDIQKAYERLGSVVYEQEKTGADNNDLIALCVSEIDGLLVELSDLNAKINEAKNTVKCMSCGAENPEGSLYCARCGSALNQVEYTSPVTVQAPVEEAAKEPASPAKATEEELSGTQEDNQ</sequence>
<organism evidence="3">
    <name type="scientific">uncultured Anaerotruncus sp</name>
    <dbReference type="NCBI Taxonomy" id="905011"/>
    <lineage>
        <taxon>Bacteria</taxon>
        <taxon>Bacillati</taxon>
        <taxon>Bacillota</taxon>
        <taxon>Clostridia</taxon>
        <taxon>Eubacteriales</taxon>
        <taxon>Oscillospiraceae</taxon>
        <taxon>Anaerotruncus</taxon>
        <taxon>environmental samples</taxon>
    </lineage>
</organism>